<evidence type="ECO:0000313" key="2">
    <source>
        <dbReference type="Proteomes" id="UP000324222"/>
    </source>
</evidence>
<name>A0A5B7JBG8_PORTR</name>
<dbReference type="AlphaFoldDB" id="A0A5B7JBG8"/>
<sequence>MGSSSSSSSSSWSSWWGWREAGSGLALPRSWWRRRK</sequence>
<reference evidence="1 2" key="1">
    <citation type="submission" date="2019-05" db="EMBL/GenBank/DDBJ databases">
        <title>Another draft genome of Portunus trituberculatus and its Hox gene families provides insights of decapod evolution.</title>
        <authorList>
            <person name="Jeong J.-H."/>
            <person name="Song I."/>
            <person name="Kim S."/>
            <person name="Choi T."/>
            <person name="Kim D."/>
            <person name="Ryu S."/>
            <person name="Kim W."/>
        </authorList>
    </citation>
    <scope>NUCLEOTIDE SEQUENCE [LARGE SCALE GENOMIC DNA]</scope>
    <source>
        <tissue evidence="1">Muscle</tissue>
    </source>
</reference>
<gene>
    <name evidence="1" type="ORF">E2C01_087274</name>
</gene>
<organism evidence="1 2">
    <name type="scientific">Portunus trituberculatus</name>
    <name type="common">Swimming crab</name>
    <name type="synonym">Neptunus trituberculatus</name>
    <dbReference type="NCBI Taxonomy" id="210409"/>
    <lineage>
        <taxon>Eukaryota</taxon>
        <taxon>Metazoa</taxon>
        <taxon>Ecdysozoa</taxon>
        <taxon>Arthropoda</taxon>
        <taxon>Crustacea</taxon>
        <taxon>Multicrustacea</taxon>
        <taxon>Malacostraca</taxon>
        <taxon>Eumalacostraca</taxon>
        <taxon>Eucarida</taxon>
        <taxon>Decapoda</taxon>
        <taxon>Pleocyemata</taxon>
        <taxon>Brachyura</taxon>
        <taxon>Eubrachyura</taxon>
        <taxon>Portunoidea</taxon>
        <taxon>Portunidae</taxon>
        <taxon>Portuninae</taxon>
        <taxon>Portunus</taxon>
    </lineage>
</organism>
<accession>A0A5B7JBG8</accession>
<protein>
    <submittedName>
        <fullName evidence="1">Uncharacterized protein</fullName>
    </submittedName>
</protein>
<proteinExistence type="predicted"/>
<dbReference type="Proteomes" id="UP000324222">
    <property type="component" value="Unassembled WGS sequence"/>
</dbReference>
<evidence type="ECO:0000313" key="1">
    <source>
        <dbReference type="EMBL" id="MPC92199.1"/>
    </source>
</evidence>
<dbReference type="EMBL" id="VSRR010090451">
    <property type="protein sequence ID" value="MPC92199.1"/>
    <property type="molecule type" value="Genomic_DNA"/>
</dbReference>
<keyword evidence="2" id="KW-1185">Reference proteome</keyword>
<comment type="caution">
    <text evidence="1">The sequence shown here is derived from an EMBL/GenBank/DDBJ whole genome shotgun (WGS) entry which is preliminary data.</text>
</comment>